<dbReference type="OrthoDB" id="9801055at2"/>
<dbReference type="GO" id="GO:0009252">
    <property type="term" value="P:peptidoglycan biosynthetic process"/>
    <property type="evidence" value="ECO:0007669"/>
    <property type="project" value="UniProtKB-UniRule"/>
</dbReference>
<keyword evidence="5 7" id="KW-0413">Isomerase</keyword>
<dbReference type="InterPro" id="IPR033134">
    <property type="entry name" value="Asp/Glu_racemase_AS_2"/>
</dbReference>
<dbReference type="Proteomes" id="UP000014174">
    <property type="component" value="Unassembled WGS sequence"/>
</dbReference>
<feature type="binding site" evidence="7">
    <location>
        <begin position="10"/>
        <end position="11"/>
    </location>
    <ligand>
        <name>substrate</name>
    </ligand>
</feature>
<comment type="function">
    <text evidence="7">Provides the (R)-glutamate required for cell wall biosynthesis.</text>
</comment>
<dbReference type="Gene3D" id="3.40.50.1860">
    <property type="match status" value="2"/>
</dbReference>
<dbReference type="InterPro" id="IPR015942">
    <property type="entry name" value="Asp/Glu/hydantoin_racemase"/>
</dbReference>
<evidence type="ECO:0000256" key="1">
    <source>
        <dbReference type="ARBA" id="ARBA00001602"/>
    </source>
</evidence>
<dbReference type="GO" id="GO:0008360">
    <property type="term" value="P:regulation of cell shape"/>
    <property type="evidence" value="ECO:0007669"/>
    <property type="project" value="UniProtKB-KW"/>
</dbReference>
<dbReference type="UniPathway" id="UPA00219"/>
<gene>
    <name evidence="7" type="primary">murI</name>
    <name evidence="8" type="ORF">ADIARSV_2001</name>
</gene>
<dbReference type="PROSITE" id="PS00924">
    <property type="entry name" value="ASP_GLU_RACEMASE_2"/>
    <property type="match status" value="1"/>
</dbReference>
<dbReference type="RefSeq" id="WP_016195236.1">
    <property type="nucleotide sequence ID" value="NZ_AQPN01000077.1"/>
</dbReference>
<proteinExistence type="inferred from homology"/>
<comment type="catalytic activity">
    <reaction evidence="1 7">
        <text>L-glutamate = D-glutamate</text>
        <dbReference type="Rhea" id="RHEA:12813"/>
        <dbReference type="ChEBI" id="CHEBI:29985"/>
        <dbReference type="ChEBI" id="CHEBI:29986"/>
        <dbReference type="EC" id="5.1.1.3"/>
    </reaction>
</comment>
<evidence type="ECO:0000256" key="3">
    <source>
        <dbReference type="ARBA" id="ARBA00022960"/>
    </source>
</evidence>
<keyword evidence="3 7" id="KW-0133">Cell shape</keyword>
<dbReference type="eggNOG" id="COG0796">
    <property type="taxonomic scope" value="Bacteria"/>
</dbReference>
<dbReference type="AlphaFoldDB" id="R9GTB9"/>
<dbReference type="PATRIC" id="fig|1150600.3.peg.1976"/>
<evidence type="ECO:0000256" key="4">
    <source>
        <dbReference type="ARBA" id="ARBA00022984"/>
    </source>
</evidence>
<keyword evidence="9" id="KW-1185">Reference proteome</keyword>
<sequence length="273" mass="30712">MKKGPIGIFDSGYGGLTVFQEIESRLPQYDFVYLGDNARVPYGTRSFETVYQYTWECVQHLFAMDCNLVVLACNTASAKALRSIQQNNLPLFDLDKRVLGVIRPTAEVVGAYTKTRKIGILATQGTVSSLSYVIEINKFFPDIQVFQEACPLWVPLVESNEFNTPGADYFIEKNLDNLFKQSPDIDTVVLACTHYPLLINSIKKFLPDGVRLVSQGKLVAESLEDYLERHTQLRDFCSLGTRRDFYTTGAADDFNEKATLFLGHGVESKHLPL</sequence>
<dbReference type="PANTHER" id="PTHR21198">
    <property type="entry name" value="GLUTAMATE RACEMASE"/>
    <property type="match status" value="1"/>
</dbReference>
<dbReference type="GO" id="GO:0008881">
    <property type="term" value="F:glutamate racemase activity"/>
    <property type="evidence" value="ECO:0007669"/>
    <property type="project" value="UniProtKB-UniRule"/>
</dbReference>
<protein>
    <recommendedName>
        <fullName evidence="2 7">Glutamate racemase</fullName>
        <ecNumber evidence="2 7">5.1.1.3</ecNumber>
    </recommendedName>
</protein>
<evidence type="ECO:0000256" key="6">
    <source>
        <dbReference type="ARBA" id="ARBA00023316"/>
    </source>
</evidence>
<feature type="binding site" evidence="7">
    <location>
        <begin position="193"/>
        <end position="194"/>
    </location>
    <ligand>
        <name>substrate</name>
    </ligand>
</feature>
<reference evidence="8 9" key="1">
    <citation type="journal article" date="2013" name="Genome Announc.">
        <title>Draft Genome Sequence of Arcticibacter svalbardensis Strain MN12-7T, a Member of the Family Sphingobacteriaceae Isolated from an Arctic Soil Sample.</title>
        <authorList>
            <person name="Shivaji S."/>
            <person name="Ara S."/>
            <person name="Prasad S."/>
            <person name="Manasa B.P."/>
            <person name="Begum Z."/>
            <person name="Singh A."/>
            <person name="Kumar Pinnaka A."/>
        </authorList>
    </citation>
    <scope>NUCLEOTIDE SEQUENCE [LARGE SCALE GENOMIC DNA]</scope>
    <source>
        <strain evidence="8 9">MN12-7</strain>
    </source>
</reference>
<name>R9GTB9_9SPHI</name>
<dbReference type="NCBIfam" id="TIGR00067">
    <property type="entry name" value="glut_race"/>
    <property type="match status" value="1"/>
</dbReference>
<organism evidence="8 9">
    <name type="scientific">Arcticibacter svalbardensis MN12-7</name>
    <dbReference type="NCBI Taxonomy" id="1150600"/>
    <lineage>
        <taxon>Bacteria</taxon>
        <taxon>Pseudomonadati</taxon>
        <taxon>Bacteroidota</taxon>
        <taxon>Sphingobacteriia</taxon>
        <taxon>Sphingobacteriales</taxon>
        <taxon>Sphingobacteriaceae</taxon>
        <taxon>Arcticibacter</taxon>
    </lineage>
</organism>
<keyword evidence="4 7" id="KW-0573">Peptidoglycan synthesis</keyword>
<evidence type="ECO:0000313" key="8">
    <source>
        <dbReference type="EMBL" id="EOR94785.1"/>
    </source>
</evidence>
<evidence type="ECO:0000256" key="5">
    <source>
        <dbReference type="ARBA" id="ARBA00023235"/>
    </source>
</evidence>
<dbReference type="HAMAP" id="MF_00258">
    <property type="entry name" value="Glu_racemase"/>
    <property type="match status" value="1"/>
</dbReference>
<dbReference type="EMBL" id="AQPN01000077">
    <property type="protein sequence ID" value="EOR94785.1"/>
    <property type="molecule type" value="Genomic_DNA"/>
</dbReference>
<dbReference type="PROSITE" id="PS00923">
    <property type="entry name" value="ASP_GLU_RACEMASE_1"/>
    <property type="match status" value="1"/>
</dbReference>
<feature type="binding site" evidence="7">
    <location>
        <begin position="74"/>
        <end position="75"/>
    </location>
    <ligand>
        <name>substrate</name>
    </ligand>
</feature>
<feature type="active site" description="Proton donor/acceptor" evidence="7">
    <location>
        <position position="73"/>
    </location>
</feature>
<dbReference type="FunFam" id="3.40.50.1860:FF:000001">
    <property type="entry name" value="Glutamate racemase"/>
    <property type="match status" value="1"/>
</dbReference>
<feature type="binding site" evidence="7">
    <location>
        <begin position="42"/>
        <end position="43"/>
    </location>
    <ligand>
        <name>substrate</name>
    </ligand>
</feature>
<dbReference type="InterPro" id="IPR004391">
    <property type="entry name" value="Glu_race"/>
</dbReference>
<comment type="caution">
    <text evidence="8">The sequence shown here is derived from an EMBL/GenBank/DDBJ whole genome shotgun (WGS) entry which is preliminary data.</text>
</comment>
<evidence type="ECO:0000256" key="7">
    <source>
        <dbReference type="HAMAP-Rule" id="MF_00258"/>
    </source>
</evidence>
<accession>R9GTB9</accession>
<evidence type="ECO:0000313" key="9">
    <source>
        <dbReference type="Proteomes" id="UP000014174"/>
    </source>
</evidence>
<dbReference type="InterPro" id="IPR018187">
    <property type="entry name" value="Asp/Glu_racemase_AS_1"/>
</dbReference>
<dbReference type="EC" id="5.1.1.3" evidence="2 7"/>
<evidence type="ECO:0000256" key="2">
    <source>
        <dbReference type="ARBA" id="ARBA00013090"/>
    </source>
</evidence>
<feature type="active site" description="Proton donor/acceptor" evidence="7">
    <location>
        <position position="192"/>
    </location>
</feature>
<dbReference type="SUPFAM" id="SSF53681">
    <property type="entry name" value="Aspartate/glutamate racemase"/>
    <property type="match status" value="2"/>
</dbReference>
<dbReference type="Pfam" id="PF01177">
    <property type="entry name" value="Asp_Glu_race"/>
    <property type="match status" value="1"/>
</dbReference>
<comment type="pathway">
    <text evidence="7">Cell wall biogenesis; peptidoglycan biosynthesis.</text>
</comment>
<keyword evidence="6 7" id="KW-0961">Cell wall biogenesis/degradation</keyword>
<dbReference type="PANTHER" id="PTHR21198:SF2">
    <property type="entry name" value="GLUTAMATE RACEMASE"/>
    <property type="match status" value="1"/>
</dbReference>
<dbReference type="STRING" id="1150600.ADIARSV_2001"/>
<dbReference type="InterPro" id="IPR001920">
    <property type="entry name" value="Asp/Glu_race"/>
</dbReference>
<comment type="similarity">
    <text evidence="7">Belongs to the aspartate/glutamate racemases family.</text>
</comment>
<dbReference type="GO" id="GO:0071555">
    <property type="term" value="P:cell wall organization"/>
    <property type="evidence" value="ECO:0007669"/>
    <property type="project" value="UniProtKB-KW"/>
</dbReference>